<name>A0ABR8XYP7_9BACL</name>
<dbReference type="Pfam" id="PF13392">
    <property type="entry name" value="HNH_3"/>
    <property type="match status" value="1"/>
</dbReference>
<keyword evidence="2" id="KW-0378">Hydrolase</keyword>
<comment type="caution">
    <text evidence="2">The sequence shown here is derived from an EMBL/GenBank/DDBJ whole genome shotgun (WGS) entry which is preliminary data.</text>
</comment>
<dbReference type="SUPFAM" id="SSF54060">
    <property type="entry name" value="His-Me finger endonucleases"/>
    <property type="match status" value="1"/>
</dbReference>
<sequence length="201" mass="23357">MGRNKGLDLIGQEFGRLKVVSDTGKRHPKRGKIWLCICECNTTKEVASTYLKRGSAKSCGCLRRESKRKGITFTQKIYNKPTVEEVIESKKHVEYAFVEDGLFLVFKDKSVYYIRDNYALLRKTTPLNEYQIVTVVIDKRQRHYYMHRLLALAFVPNPECKKVVSFRDGNPYNLDIENLFWLSQSELIKNNNKKIKPGTTV</sequence>
<dbReference type="Proteomes" id="UP000619101">
    <property type="component" value="Unassembled WGS sequence"/>
</dbReference>
<dbReference type="GO" id="GO:0004519">
    <property type="term" value="F:endonuclease activity"/>
    <property type="evidence" value="ECO:0007669"/>
    <property type="project" value="UniProtKB-KW"/>
</dbReference>
<gene>
    <name evidence="2" type="ORF">H9635_09945</name>
</gene>
<proteinExistence type="predicted"/>
<evidence type="ECO:0000313" key="3">
    <source>
        <dbReference type="Proteomes" id="UP000619101"/>
    </source>
</evidence>
<reference evidence="2 3" key="1">
    <citation type="submission" date="2020-08" db="EMBL/GenBank/DDBJ databases">
        <title>A Genomic Blueprint of the Chicken Gut Microbiome.</title>
        <authorList>
            <person name="Gilroy R."/>
            <person name="Ravi A."/>
            <person name="Getino M."/>
            <person name="Pursley I."/>
            <person name="Horton D.L."/>
            <person name="Alikhan N.-F."/>
            <person name="Baker D."/>
            <person name="Gharbi K."/>
            <person name="Hall N."/>
            <person name="Watson M."/>
            <person name="Adriaenssens E.M."/>
            <person name="Foster-Nyarko E."/>
            <person name="Jarju S."/>
            <person name="Secka A."/>
            <person name="Antonio M."/>
            <person name="Oren A."/>
            <person name="Chaudhuri R."/>
            <person name="La Ragione R.M."/>
            <person name="Hildebrand F."/>
            <person name="Pallen M.J."/>
        </authorList>
    </citation>
    <scope>NUCLEOTIDE SEQUENCE [LARGE SCALE GENOMIC DNA]</scope>
    <source>
        <strain evidence="2 3">A46</strain>
    </source>
</reference>
<keyword evidence="2" id="KW-0255">Endonuclease</keyword>
<dbReference type="EMBL" id="JACSPZ010000004">
    <property type="protein sequence ID" value="MBD8037066.1"/>
    <property type="molecule type" value="Genomic_DNA"/>
</dbReference>
<protein>
    <submittedName>
        <fullName evidence="2">HNH endonuclease</fullName>
    </submittedName>
</protein>
<dbReference type="Gene3D" id="3.90.75.20">
    <property type="match status" value="1"/>
</dbReference>
<organism evidence="2 3">
    <name type="scientific">Solibacillus faecavium</name>
    <dbReference type="NCBI Taxonomy" id="2762221"/>
    <lineage>
        <taxon>Bacteria</taxon>
        <taxon>Bacillati</taxon>
        <taxon>Bacillota</taxon>
        <taxon>Bacilli</taxon>
        <taxon>Bacillales</taxon>
        <taxon>Caryophanaceae</taxon>
        <taxon>Solibacillus</taxon>
    </lineage>
</organism>
<dbReference type="InterPro" id="IPR044925">
    <property type="entry name" value="His-Me_finger_sf"/>
</dbReference>
<dbReference type="InterPro" id="IPR003615">
    <property type="entry name" value="HNH_nuc"/>
</dbReference>
<evidence type="ECO:0000259" key="1">
    <source>
        <dbReference type="Pfam" id="PF13392"/>
    </source>
</evidence>
<feature type="domain" description="HNH nuclease" evidence="1">
    <location>
        <begin position="144"/>
        <end position="186"/>
    </location>
</feature>
<keyword evidence="2" id="KW-0540">Nuclease</keyword>
<evidence type="ECO:0000313" key="2">
    <source>
        <dbReference type="EMBL" id="MBD8037066.1"/>
    </source>
</evidence>
<accession>A0ABR8XYP7</accession>
<dbReference type="RefSeq" id="WP_191700114.1">
    <property type="nucleotide sequence ID" value="NZ_JACSPZ010000004.1"/>
</dbReference>
<keyword evidence="3" id="KW-1185">Reference proteome</keyword>